<name>A0AA86MW90_9BACT</name>
<dbReference type="RefSeq" id="WP_289267133.1">
    <property type="nucleotide sequence ID" value="NZ_OX365700.1"/>
</dbReference>
<keyword evidence="2" id="KW-1185">Reference proteome</keyword>
<dbReference type="Proteomes" id="UP001179121">
    <property type="component" value="Chromosome"/>
</dbReference>
<protein>
    <submittedName>
        <fullName evidence="1">Uncharacterized protein</fullName>
    </submittedName>
</protein>
<gene>
    <name evidence="1" type="ORF">DNFV4_00557</name>
</gene>
<dbReference type="AlphaFoldDB" id="A0AA86MW90"/>
<dbReference type="EMBL" id="OX365700">
    <property type="protein sequence ID" value="CAI4030132.1"/>
    <property type="molecule type" value="Genomic_DNA"/>
</dbReference>
<evidence type="ECO:0000313" key="1">
    <source>
        <dbReference type="EMBL" id="CAI4030132.1"/>
    </source>
</evidence>
<sequence>MLVWLVAWALVVPFLVEPLCASSPGSPATLNPADVAERNRLLDQEIRLAARPQTYLVLDLQAGQILIKARGLELHRLAISSWVTSEFDRLVGPFYLKARPPILRTKSGSPDDPSAQPIELDDMPSTFELSFDPPLVISVEASTHRSVWARLRSYIGRWWHSLARLSHALSDASPSEDNLRPLMISLLLAEEDARSLAWTVTDGMPLLILRKGSP</sequence>
<accession>A0AA86MW90</accession>
<organism evidence="1 2">
    <name type="scientific">Nitrospira tepida</name>
    <dbReference type="NCBI Taxonomy" id="2973512"/>
    <lineage>
        <taxon>Bacteria</taxon>
        <taxon>Pseudomonadati</taxon>
        <taxon>Nitrospirota</taxon>
        <taxon>Nitrospiria</taxon>
        <taxon>Nitrospirales</taxon>
        <taxon>Nitrospiraceae</taxon>
        <taxon>Nitrospira</taxon>
    </lineage>
</organism>
<dbReference type="KEGG" id="nti:DNFV4_00557"/>
<evidence type="ECO:0000313" key="2">
    <source>
        <dbReference type="Proteomes" id="UP001179121"/>
    </source>
</evidence>
<reference evidence="1" key="1">
    <citation type="submission" date="2022-10" db="EMBL/GenBank/DDBJ databases">
        <authorList>
            <person name="Koch H."/>
        </authorList>
    </citation>
    <scope>NUCLEOTIDE SEQUENCE</scope>
    <source>
        <strain evidence="1">DNF</strain>
    </source>
</reference>
<proteinExistence type="predicted"/>